<organism evidence="1">
    <name type="scientific">freshwater metagenome</name>
    <dbReference type="NCBI Taxonomy" id="449393"/>
    <lineage>
        <taxon>unclassified sequences</taxon>
        <taxon>metagenomes</taxon>
        <taxon>ecological metagenomes</taxon>
    </lineage>
</organism>
<sequence length="337" mass="36502">MSPRENASGPGSGWTPPTYTVGDDLKVVGGYTPDGVNNWGRWGADDQLGTLNLIGPEQVSYATSLPRRGRVISLALPISGEAPRHPTRAPAKNYVAVSGTDAVSDTPIWLTNFVYTDDALDMSTHGTTHWDALAHVIVDHTMYNGFWAGATTGAGAEVLAMGRHHASFVGRGVLLDVARHLEVEWLEPTMVLEPDLLDAVAAAQGLELREGDIVLLRTGSMKRWWTLESDAARLEWFSASPGPGLACTEWYHRHGVAASAADNFSFEAIPGETPQTRMFPLHQRLIVDLGMPIGELWVLDELADACAEDESWEFLLIAPPLNLPRALGSPVNPIVVK</sequence>
<accession>A0A6J7CQ65</accession>
<reference evidence="1" key="1">
    <citation type="submission" date="2020-05" db="EMBL/GenBank/DDBJ databases">
        <authorList>
            <person name="Chiriac C."/>
            <person name="Salcher M."/>
            <person name="Ghai R."/>
            <person name="Kavagutti S V."/>
        </authorList>
    </citation>
    <scope>NUCLEOTIDE SEQUENCE</scope>
</reference>
<dbReference type="InterPro" id="IPR007325">
    <property type="entry name" value="KFase/CYL"/>
</dbReference>
<name>A0A6J7CQ65_9ZZZZ</name>
<dbReference type="EMBL" id="CAFBLQ010000013">
    <property type="protein sequence ID" value="CAB4860722.1"/>
    <property type="molecule type" value="Genomic_DNA"/>
</dbReference>
<dbReference type="PANTHER" id="PTHR34861">
    <property type="match status" value="1"/>
</dbReference>
<dbReference type="Pfam" id="PF04199">
    <property type="entry name" value="Cyclase"/>
    <property type="match status" value="1"/>
</dbReference>
<dbReference type="InterPro" id="IPR037175">
    <property type="entry name" value="KFase_sf"/>
</dbReference>
<proteinExistence type="predicted"/>
<dbReference type="PANTHER" id="PTHR34861:SF10">
    <property type="entry name" value="CYCLASE"/>
    <property type="match status" value="1"/>
</dbReference>
<dbReference type="Gene3D" id="3.50.30.50">
    <property type="entry name" value="Putative cyclase"/>
    <property type="match status" value="1"/>
</dbReference>
<gene>
    <name evidence="1" type="ORF">UFOPK3423_00213</name>
</gene>
<protein>
    <submittedName>
        <fullName evidence="1">Unannotated protein</fullName>
    </submittedName>
</protein>
<dbReference type="SUPFAM" id="SSF102198">
    <property type="entry name" value="Putative cyclase"/>
    <property type="match status" value="1"/>
</dbReference>
<dbReference type="AlphaFoldDB" id="A0A6J7CQ65"/>
<evidence type="ECO:0000313" key="1">
    <source>
        <dbReference type="EMBL" id="CAB4860722.1"/>
    </source>
</evidence>
<dbReference type="GO" id="GO:0004061">
    <property type="term" value="F:arylformamidase activity"/>
    <property type="evidence" value="ECO:0007669"/>
    <property type="project" value="InterPro"/>
</dbReference>
<dbReference type="GO" id="GO:0019441">
    <property type="term" value="P:L-tryptophan catabolic process to kynurenine"/>
    <property type="evidence" value="ECO:0007669"/>
    <property type="project" value="InterPro"/>
</dbReference>